<dbReference type="Proteomes" id="UP000292402">
    <property type="component" value="Unassembled WGS sequence"/>
</dbReference>
<evidence type="ECO:0000256" key="1">
    <source>
        <dbReference type="ARBA" id="ARBA00004141"/>
    </source>
</evidence>
<evidence type="ECO:0000256" key="4">
    <source>
        <dbReference type="ARBA" id="ARBA00022989"/>
    </source>
</evidence>
<feature type="region of interest" description="Disordered" evidence="6">
    <location>
        <begin position="1"/>
        <end position="26"/>
    </location>
</feature>
<feature type="transmembrane region" description="Helical" evidence="7">
    <location>
        <begin position="214"/>
        <end position="235"/>
    </location>
</feature>
<keyword evidence="2" id="KW-0813">Transport</keyword>
<keyword evidence="3 7" id="KW-0812">Transmembrane</keyword>
<dbReference type="PROSITE" id="PS50850">
    <property type="entry name" value="MFS"/>
    <property type="match status" value="1"/>
</dbReference>
<dbReference type="PANTHER" id="PTHR23501">
    <property type="entry name" value="MAJOR FACILITATOR SUPERFAMILY"/>
    <property type="match status" value="1"/>
</dbReference>
<feature type="domain" description="Major facilitator superfamily (MFS) profile" evidence="8">
    <location>
        <begin position="62"/>
        <end position="574"/>
    </location>
</feature>
<feature type="transmembrane region" description="Helical" evidence="7">
    <location>
        <begin position="127"/>
        <end position="145"/>
    </location>
</feature>
<organism evidence="9 10">
    <name type="scientific">Alternaria tenuissima</name>
    <dbReference type="NCBI Taxonomy" id="119927"/>
    <lineage>
        <taxon>Eukaryota</taxon>
        <taxon>Fungi</taxon>
        <taxon>Dikarya</taxon>
        <taxon>Ascomycota</taxon>
        <taxon>Pezizomycotina</taxon>
        <taxon>Dothideomycetes</taxon>
        <taxon>Pleosporomycetidae</taxon>
        <taxon>Pleosporales</taxon>
        <taxon>Pleosporineae</taxon>
        <taxon>Pleosporaceae</taxon>
        <taxon>Alternaria</taxon>
        <taxon>Alternaria sect. Alternaria</taxon>
        <taxon>Alternaria alternata complex</taxon>
    </lineage>
</organism>
<dbReference type="CDD" id="cd06179">
    <property type="entry name" value="MFS_TRI12_like"/>
    <property type="match status" value="1"/>
</dbReference>
<proteinExistence type="predicted"/>
<dbReference type="InterPro" id="IPR036259">
    <property type="entry name" value="MFS_trans_sf"/>
</dbReference>
<reference evidence="10" key="1">
    <citation type="journal article" date="2019" name="bioRxiv">
        <title>Genomics, evolutionary history and diagnostics of the Alternaria alternata species group including apple and Asian pear pathotypes.</title>
        <authorList>
            <person name="Armitage A.D."/>
            <person name="Cockerton H.M."/>
            <person name="Sreenivasaprasad S."/>
            <person name="Woodhall J.W."/>
            <person name="Lane C.R."/>
            <person name="Harrison R.J."/>
            <person name="Clarkson J.P."/>
        </authorList>
    </citation>
    <scope>NUCLEOTIDE SEQUENCE [LARGE SCALE GENOMIC DNA]</scope>
    <source>
        <strain evidence="10">FERA 1082</strain>
    </source>
</reference>
<keyword evidence="4 7" id="KW-1133">Transmembrane helix</keyword>
<evidence type="ECO:0000313" key="9">
    <source>
        <dbReference type="EMBL" id="RYN60976.1"/>
    </source>
</evidence>
<feature type="transmembrane region" description="Helical" evidence="7">
    <location>
        <begin position="151"/>
        <end position="171"/>
    </location>
</feature>
<feature type="transmembrane region" description="Helical" evidence="7">
    <location>
        <begin position="330"/>
        <end position="349"/>
    </location>
</feature>
<dbReference type="InterPro" id="IPR053791">
    <property type="entry name" value="MFS_Tri12-like"/>
</dbReference>
<sequence>MPSVGSDNSPQDIVSEKAVPETNNALTSLDSEEADKLRSKALSTDVTKLKNGYFSSPRIVGSFLGTGIVVVATYFQFQALAAAVSSVNADIGPSANIALVNTVWTVSQPISLLLFGRLSDRFGRRNFALGSCVLAIVGGIVAATAQSIETLIGAEVIMGIASGVPAAYPLLAGELVSNKHKYVGTALVVVPNVIATGFGAYIGLRLVQVANWRWIFYVYIMMMVPGAILWFFFYHPPSYTQLHGKKSSKLAELKKVDWTGVGLLVAGLALFLLGISWGGPTQPWSSPRILGLLLSGAAAIVAFILYEVFLPPAQPIVPMHFFRDMRGFTCLEVISATYGIINIALFVMWPQQVVYIFGSTVSSWEETAWLSTTAAFGLWGGIVILGPLMSWIGHIRYQILISSIWMTAFLGAMASITVENKSRAIAFSFLAGWTIGWGEVIAAIVVQYVVSDQDLGVAFSVISASRTIFGSIFTAAFIAVYTNKVPGYLTSIVPQRVLEDGLPASSLSALMTAAATANQTALLEIDGMTPELLHTTNIAVSDAYSKSYAYVYYFAVAIGGLAIIASLCMRDFDEYLTGHVSRQLYHKKDTSTDPLEVTTREVDDVQDGDIKGNMTG</sequence>
<dbReference type="GO" id="GO:0022857">
    <property type="term" value="F:transmembrane transporter activity"/>
    <property type="evidence" value="ECO:0007669"/>
    <property type="project" value="InterPro"/>
</dbReference>
<feature type="transmembrane region" description="Helical" evidence="7">
    <location>
        <begin position="183"/>
        <end position="202"/>
    </location>
</feature>
<evidence type="ECO:0000256" key="3">
    <source>
        <dbReference type="ARBA" id="ARBA00022692"/>
    </source>
</evidence>
<feature type="transmembrane region" description="Helical" evidence="7">
    <location>
        <begin position="256"/>
        <end position="277"/>
    </location>
</feature>
<comment type="caution">
    <text evidence="9">The sequence shown here is derived from an EMBL/GenBank/DDBJ whole genome shotgun (WGS) entry which is preliminary data.</text>
</comment>
<evidence type="ECO:0000256" key="2">
    <source>
        <dbReference type="ARBA" id="ARBA00022448"/>
    </source>
</evidence>
<comment type="subcellular location">
    <subcellularLocation>
        <location evidence="1">Membrane</location>
        <topology evidence="1">Multi-pass membrane protein</topology>
    </subcellularLocation>
</comment>
<evidence type="ECO:0000259" key="8">
    <source>
        <dbReference type="PROSITE" id="PS50850"/>
    </source>
</evidence>
<dbReference type="SUPFAM" id="SSF103473">
    <property type="entry name" value="MFS general substrate transporter"/>
    <property type="match status" value="2"/>
</dbReference>
<accession>A0A4Q4MVY2</accession>
<feature type="transmembrane region" description="Helical" evidence="7">
    <location>
        <begin position="97"/>
        <end position="115"/>
    </location>
</feature>
<feature type="transmembrane region" description="Helical" evidence="7">
    <location>
        <begin position="59"/>
        <end position="77"/>
    </location>
</feature>
<evidence type="ECO:0000256" key="6">
    <source>
        <dbReference type="SAM" id="MobiDB-lite"/>
    </source>
</evidence>
<feature type="transmembrane region" description="Helical" evidence="7">
    <location>
        <begin position="550"/>
        <end position="569"/>
    </location>
</feature>
<feature type="transmembrane region" description="Helical" evidence="7">
    <location>
        <begin position="399"/>
        <end position="418"/>
    </location>
</feature>
<feature type="transmembrane region" description="Helical" evidence="7">
    <location>
        <begin position="457"/>
        <end position="481"/>
    </location>
</feature>
<dbReference type="Gene3D" id="1.20.1250.20">
    <property type="entry name" value="MFS general substrate transporter like domains"/>
    <property type="match status" value="1"/>
</dbReference>
<dbReference type="PANTHER" id="PTHR23501:SF109">
    <property type="entry name" value="MAJOR FACILITATOR SUPERFAMILY (MFS) PROFILE DOMAIN-CONTAINING PROTEIN-RELATED"/>
    <property type="match status" value="1"/>
</dbReference>
<dbReference type="EMBL" id="PDXA01000002">
    <property type="protein sequence ID" value="RYN60976.1"/>
    <property type="molecule type" value="Genomic_DNA"/>
</dbReference>
<evidence type="ECO:0000256" key="7">
    <source>
        <dbReference type="SAM" id="Phobius"/>
    </source>
</evidence>
<dbReference type="InterPro" id="IPR020846">
    <property type="entry name" value="MFS_dom"/>
</dbReference>
<name>A0A4Q4MVY2_9PLEO</name>
<evidence type="ECO:0000256" key="5">
    <source>
        <dbReference type="ARBA" id="ARBA00023136"/>
    </source>
</evidence>
<dbReference type="InterPro" id="IPR010573">
    <property type="entry name" value="MFS_Str1/Tri12-like"/>
</dbReference>
<protein>
    <recommendedName>
        <fullName evidence="8">Major facilitator superfamily (MFS) profile domain-containing protein</fullName>
    </recommendedName>
</protein>
<evidence type="ECO:0000313" key="10">
    <source>
        <dbReference type="Proteomes" id="UP000292402"/>
    </source>
</evidence>
<feature type="compositionally biased region" description="Polar residues" evidence="6">
    <location>
        <begin position="1"/>
        <end position="12"/>
    </location>
</feature>
<feature type="transmembrane region" description="Helical" evidence="7">
    <location>
        <begin position="369"/>
        <end position="392"/>
    </location>
</feature>
<feature type="transmembrane region" description="Helical" evidence="7">
    <location>
        <begin position="424"/>
        <end position="450"/>
    </location>
</feature>
<dbReference type="AlphaFoldDB" id="A0A4Q4MVY2"/>
<gene>
    <name evidence="9" type="ORF">AA0114_g857</name>
</gene>
<dbReference type="GO" id="GO:0005886">
    <property type="term" value="C:plasma membrane"/>
    <property type="evidence" value="ECO:0007669"/>
    <property type="project" value="TreeGrafter"/>
</dbReference>
<dbReference type="Pfam" id="PF06609">
    <property type="entry name" value="TRI12"/>
    <property type="match status" value="1"/>
</dbReference>
<feature type="transmembrane region" description="Helical" evidence="7">
    <location>
        <begin position="289"/>
        <end position="309"/>
    </location>
</feature>
<keyword evidence="5 7" id="KW-0472">Membrane</keyword>